<feature type="signal peptide" evidence="1">
    <location>
        <begin position="1"/>
        <end position="22"/>
    </location>
</feature>
<feature type="chain" id="PRO_5015151534" evidence="1">
    <location>
        <begin position="23"/>
        <end position="117"/>
    </location>
</feature>
<name>A0A2P7ALD1_9HYPH</name>
<dbReference type="AlphaFoldDB" id="A0A2P7ALD1"/>
<protein>
    <submittedName>
        <fullName evidence="2">Uncharacterized protein</fullName>
    </submittedName>
</protein>
<dbReference type="OrthoDB" id="594865at2"/>
<dbReference type="RefSeq" id="WP_106719014.1">
    <property type="nucleotide sequence ID" value="NZ_JACHXT010000002.1"/>
</dbReference>
<proteinExistence type="predicted"/>
<evidence type="ECO:0000256" key="1">
    <source>
        <dbReference type="SAM" id="SignalP"/>
    </source>
</evidence>
<dbReference type="EMBL" id="PGGN01000006">
    <property type="protein sequence ID" value="PSH55012.1"/>
    <property type="molecule type" value="Genomic_DNA"/>
</dbReference>
<reference evidence="3" key="1">
    <citation type="submission" date="2017-11" db="EMBL/GenBank/DDBJ databases">
        <authorList>
            <person name="Kuznetsova I."/>
            <person name="Sazanova A."/>
            <person name="Chirak E."/>
            <person name="Safronova V."/>
            <person name="Willems A."/>
        </authorList>
    </citation>
    <scope>NUCLEOTIDE SEQUENCE [LARGE SCALE GENOMIC DNA]</scope>
    <source>
        <strain evidence="3">PEPV15</strain>
    </source>
</reference>
<evidence type="ECO:0000313" key="3">
    <source>
        <dbReference type="Proteomes" id="UP000241158"/>
    </source>
</evidence>
<evidence type="ECO:0000313" key="2">
    <source>
        <dbReference type="EMBL" id="PSH55012.1"/>
    </source>
</evidence>
<gene>
    <name evidence="2" type="ORF">CU100_23175</name>
</gene>
<organism evidence="2 3">
    <name type="scientific">Phyllobacterium endophyticum</name>
    <dbReference type="NCBI Taxonomy" id="1149773"/>
    <lineage>
        <taxon>Bacteria</taxon>
        <taxon>Pseudomonadati</taxon>
        <taxon>Pseudomonadota</taxon>
        <taxon>Alphaproteobacteria</taxon>
        <taxon>Hyphomicrobiales</taxon>
        <taxon>Phyllobacteriaceae</taxon>
        <taxon>Phyllobacterium</taxon>
    </lineage>
</organism>
<accession>A0A2P7ALD1</accession>
<comment type="caution">
    <text evidence="2">The sequence shown here is derived from an EMBL/GenBank/DDBJ whole genome shotgun (WGS) entry which is preliminary data.</text>
</comment>
<sequence>MRIIAAMTIVSALTLVSCQSSGDDSDAVPASAVPASMDATATASNGAPMDIADLVNAPVASAKGQMQARGYRIGVEQGQTVFWWNPRTTICATTVTANGRLQTIGTASARFCGQNSN</sequence>
<keyword evidence="1" id="KW-0732">Signal</keyword>
<keyword evidence="3" id="KW-1185">Reference proteome</keyword>
<dbReference type="Proteomes" id="UP000241158">
    <property type="component" value="Unassembled WGS sequence"/>
</dbReference>
<dbReference type="PROSITE" id="PS51257">
    <property type="entry name" value="PROKAR_LIPOPROTEIN"/>
    <property type="match status" value="1"/>
</dbReference>